<sequence>MNARVLFLLTFLSTTISAQHPVVLMHGIESNAGNMVELADWVSTTFNRQVINVELGDGDSYSTDTPLWEQIDAFKDVVCNNTILRDGFDFIGISQGGLIGRGYVLRYNSPPIINLITLVSPHGGVYDKNLGFIDLYNPIAQSTLSFAGYWRDPTHLVRYQLFSSFLPEANGEKQLKRNKYLQALTNFAMVFSPNDDIIKPQSSGIFDTFNADLTILPLENNPIYTEDWIGLKTLNETGRLHTHQTNCTHVEHRMPVCFSQLYPILFKYL</sequence>
<dbReference type="AlphaFoldDB" id="A0A6C0BUY4"/>
<organism evidence="2">
    <name type="scientific">viral metagenome</name>
    <dbReference type="NCBI Taxonomy" id="1070528"/>
    <lineage>
        <taxon>unclassified sequences</taxon>
        <taxon>metagenomes</taxon>
        <taxon>organismal metagenomes</taxon>
    </lineage>
</organism>
<evidence type="ECO:0000256" key="1">
    <source>
        <dbReference type="ARBA" id="ARBA00022801"/>
    </source>
</evidence>
<name>A0A6C0BUY4_9ZZZZ</name>
<evidence type="ECO:0000313" key="2">
    <source>
        <dbReference type="EMBL" id="QHS95581.1"/>
    </source>
</evidence>
<protein>
    <submittedName>
        <fullName evidence="2">Uncharacterized protein</fullName>
    </submittedName>
</protein>
<proteinExistence type="predicted"/>
<keyword evidence="1" id="KW-0378">Hydrolase</keyword>
<dbReference type="PANTHER" id="PTHR11247:SF67">
    <property type="entry name" value="PALMITOYL-PROTEIN THIOESTERASE 3"/>
    <property type="match status" value="1"/>
</dbReference>
<dbReference type="EMBL" id="MN739253">
    <property type="protein sequence ID" value="QHS95581.1"/>
    <property type="molecule type" value="Genomic_DNA"/>
</dbReference>
<dbReference type="GO" id="GO:0016790">
    <property type="term" value="F:thiolester hydrolase activity"/>
    <property type="evidence" value="ECO:0007669"/>
    <property type="project" value="TreeGrafter"/>
</dbReference>
<dbReference type="Pfam" id="PF02089">
    <property type="entry name" value="Palm_thioest"/>
    <property type="match status" value="1"/>
</dbReference>
<dbReference type="SUPFAM" id="SSF53474">
    <property type="entry name" value="alpha/beta-Hydrolases"/>
    <property type="match status" value="1"/>
</dbReference>
<accession>A0A6C0BUY4</accession>
<dbReference type="Gene3D" id="3.40.50.1820">
    <property type="entry name" value="alpha/beta hydrolase"/>
    <property type="match status" value="1"/>
</dbReference>
<dbReference type="PANTHER" id="PTHR11247">
    <property type="entry name" value="PALMITOYL-PROTEIN THIOESTERASE/DOLICHYLDIPHOSPHATASE 1"/>
    <property type="match status" value="1"/>
</dbReference>
<reference evidence="2" key="1">
    <citation type="journal article" date="2020" name="Nature">
        <title>Giant virus diversity and host interactions through global metagenomics.</title>
        <authorList>
            <person name="Schulz F."/>
            <person name="Roux S."/>
            <person name="Paez-Espino D."/>
            <person name="Jungbluth S."/>
            <person name="Walsh D.A."/>
            <person name="Denef V.J."/>
            <person name="McMahon K.D."/>
            <person name="Konstantinidis K.T."/>
            <person name="Eloe-Fadrosh E.A."/>
            <person name="Kyrpides N.C."/>
            <person name="Woyke T."/>
        </authorList>
    </citation>
    <scope>NUCLEOTIDE SEQUENCE</scope>
    <source>
        <strain evidence="2">GVMAG-M-3300018868-6</strain>
    </source>
</reference>
<dbReference type="GO" id="GO:0005764">
    <property type="term" value="C:lysosome"/>
    <property type="evidence" value="ECO:0007669"/>
    <property type="project" value="TreeGrafter"/>
</dbReference>
<dbReference type="InterPro" id="IPR029058">
    <property type="entry name" value="AB_hydrolase_fold"/>
</dbReference>